<dbReference type="InterPro" id="IPR039424">
    <property type="entry name" value="SBP_5"/>
</dbReference>
<name>A0ABV5USU3_9MICC</name>
<dbReference type="InterPro" id="IPR000914">
    <property type="entry name" value="SBP_5_dom"/>
</dbReference>
<dbReference type="SUPFAM" id="SSF53850">
    <property type="entry name" value="Periplasmic binding protein-like II"/>
    <property type="match status" value="1"/>
</dbReference>
<sequence>MRQNPDNSIKPLLAESVDHPNSLTYVFNIRKGVHFWDGKELTAKDVSYSLGRELDPKSGAFWGVYFVNVKDIRETGLSQVTIDMKSPDEVFPSLLATYGGTIGEASYVESHGTSYGTASGGVMCTGPYKLQSWQPGQQIAMVRNDDYWDSAVKPKVGEVDFKFLTDPSTLANALQSNQIDGAYEVPVGAVTQLQSSTTGKLYTGPSTQWTGMLYTGSPGAFANSSVREALWLSIDKSALAKSVYQGTATPIRSANFPAVWGFGTKIFQAGYDGRPSPDVNLAEAQKLVQQAGATNGTVTLAAQSDDATAVQTAEIVQSAGKQIGLDVQLKLMAGPQISALQVDPAARKGIDIFLSARFIDIADPMQLLNEFLPDGQYNYANYNSPEFAQNVNDAYATGDSDQRAASEAKATTLLDNSWSILPLLNTSERLYLNSRVAGAPSSFGYLYYPWAQDLGSSK</sequence>
<dbReference type="Gene3D" id="3.40.190.10">
    <property type="entry name" value="Periplasmic binding protein-like II"/>
    <property type="match status" value="1"/>
</dbReference>
<dbReference type="Gene3D" id="3.90.76.10">
    <property type="entry name" value="Dipeptide-binding Protein, Domain 1"/>
    <property type="match status" value="1"/>
</dbReference>
<evidence type="ECO:0000313" key="2">
    <source>
        <dbReference type="EMBL" id="MFB9715278.1"/>
    </source>
</evidence>
<dbReference type="PIRSF" id="PIRSF002741">
    <property type="entry name" value="MppA"/>
    <property type="match status" value="1"/>
</dbReference>
<evidence type="ECO:0000313" key="3">
    <source>
        <dbReference type="Proteomes" id="UP001589536"/>
    </source>
</evidence>
<dbReference type="PANTHER" id="PTHR30290:SF83">
    <property type="entry name" value="ABC TRANSPORTER SUBSTRATE-BINDING PROTEIN"/>
    <property type="match status" value="1"/>
</dbReference>
<gene>
    <name evidence="2" type="ORF">ACFFPI_14255</name>
</gene>
<comment type="caution">
    <text evidence="2">The sequence shown here is derived from an EMBL/GenBank/DDBJ whole genome shotgun (WGS) entry which is preliminary data.</text>
</comment>
<accession>A0ABV5USU3</accession>
<evidence type="ECO:0000259" key="1">
    <source>
        <dbReference type="Pfam" id="PF00496"/>
    </source>
</evidence>
<organism evidence="2 3">
    <name type="scientific">Arthrobacter methylotrophus</name>
    <dbReference type="NCBI Taxonomy" id="121291"/>
    <lineage>
        <taxon>Bacteria</taxon>
        <taxon>Bacillati</taxon>
        <taxon>Actinomycetota</taxon>
        <taxon>Actinomycetes</taxon>
        <taxon>Micrococcales</taxon>
        <taxon>Micrococcaceae</taxon>
        <taxon>Arthrobacter</taxon>
    </lineage>
</organism>
<feature type="domain" description="Solute-binding protein family 5" evidence="1">
    <location>
        <begin position="9"/>
        <end position="377"/>
    </location>
</feature>
<keyword evidence="3" id="KW-1185">Reference proteome</keyword>
<dbReference type="EMBL" id="JBHMBH010000029">
    <property type="protein sequence ID" value="MFB9715278.1"/>
    <property type="molecule type" value="Genomic_DNA"/>
</dbReference>
<reference evidence="2 3" key="1">
    <citation type="submission" date="2024-09" db="EMBL/GenBank/DDBJ databases">
        <authorList>
            <person name="Sun Q."/>
            <person name="Mori K."/>
        </authorList>
    </citation>
    <scope>NUCLEOTIDE SEQUENCE [LARGE SCALE GENOMIC DNA]</scope>
    <source>
        <strain evidence="2 3">JCM 13519</strain>
    </source>
</reference>
<dbReference type="CDD" id="cd00995">
    <property type="entry name" value="PBP2_NikA_DppA_OppA_like"/>
    <property type="match status" value="1"/>
</dbReference>
<dbReference type="Pfam" id="PF00496">
    <property type="entry name" value="SBP_bac_5"/>
    <property type="match status" value="1"/>
</dbReference>
<protein>
    <submittedName>
        <fullName evidence="2">ABC transporter substrate-binding protein</fullName>
    </submittedName>
</protein>
<dbReference type="RefSeq" id="WP_345035250.1">
    <property type="nucleotide sequence ID" value="NZ_BAABED010000001.1"/>
</dbReference>
<dbReference type="Proteomes" id="UP001589536">
    <property type="component" value="Unassembled WGS sequence"/>
</dbReference>
<dbReference type="Gene3D" id="3.10.105.10">
    <property type="entry name" value="Dipeptide-binding Protein, Domain 3"/>
    <property type="match status" value="1"/>
</dbReference>
<proteinExistence type="predicted"/>
<dbReference type="InterPro" id="IPR030678">
    <property type="entry name" value="Peptide/Ni-bd"/>
</dbReference>
<dbReference type="PANTHER" id="PTHR30290">
    <property type="entry name" value="PERIPLASMIC BINDING COMPONENT OF ABC TRANSPORTER"/>
    <property type="match status" value="1"/>
</dbReference>